<dbReference type="GeneID" id="20283801"/>
<dbReference type="OrthoDB" id="38297at10239"/>
<protein>
    <submittedName>
        <fullName evidence="1">Uncharacterized protein</fullName>
    </submittedName>
</protein>
<dbReference type="Proteomes" id="UP000027383">
    <property type="component" value="Segment"/>
</dbReference>
<keyword evidence="2" id="KW-1185">Reference proteome</keyword>
<dbReference type="EMBL" id="KF192075">
    <property type="protein sequence ID" value="AGV99306.1"/>
    <property type="molecule type" value="Genomic_DNA"/>
</dbReference>
<gene>
    <name evidence="1" type="ORF">PhAPEC5_24</name>
</gene>
<sequence length="67" mass="6947">MSVFTTKANGQKVTVIAANVAFVTDNGGQACITFNNGDVLQTEVGYDSVRKNVAKALSGAKPKAEAE</sequence>
<reference evidence="1 2" key="1">
    <citation type="journal article" date="2014" name="Vet. Microbiol.">
        <title>A cocktail of in vitro efficient phages is not a guarantee for in vivo therapeutic results against avian colibacillosis.</title>
        <authorList>
            <person name="Tsonos J."/>
            <person name="Oosterik L.H."/>
            <person name="Tuntufye H.N."/>
            <person name="Klumpp J."/>
            <person name="Butaye P."/>
            <person name="De Greve H."/>
            <person name="Hernalsteens J.P."/>
            <person name="Lavigne R."/>
            <person name="Goddeeris B.M."/>
        </authorList>
    </citation>
    <scope>NUCLEOTIDE SEQUENCE [LARGE SCALE GENOMIC DNA]</scope>
</reference>
<proteinExistence type="predicted"/>
<evidence type="ECO:0000313" key="1">
    <source>
        <dbReference type="EMBL" id="AGV99306.1"/>
    </source>
</evidence>
<accession>A0A067Y143</accession>
<organism evidence="1 2">
    <name type="scientific">Escherichia phage vB_EcoP_PhAPEC5</name>
    <dbReference type="NCBI Taxonomy" id="1395983"/>
    <lineage>
        <taxon>Viruses</taxon>
        <taxon>Duplodnaviria</taxon>
        <taxon>Heunggongvirae</taxon>
        <taxon>Uroviricota</taxon>
        <taxon>Caudoviricetes</taxon>
        <taxon>Schitoviridae</taxon>
        <taxon>Enquatrovirinae</taxon>
        <taxon>Gamaleyavirus</taxon>
        <taxon>Gamaleyavirus APEC5</taxon>
    </lineage>
</organism>
<dbReference type="KEGG" id="vg:20283801"/>
<dbReference type="RefSeq" id="YP_009055532.1">
    <property type="nucleotide sequence ID" value="NC_024786.1"/>
</dbReference>
<evidence type="ECO:0000313" key="2">
    <source>
        <dbReference type="Proteomes" id="UP000027383"/>
    </source>
</evidence>
<name>A0A067Y143_9CAUD</name>